<dbReference type="NCBIfam" id="TIGR01354">
    <property type="entry name" value="cyt_deam_tetra"/>
    <property type="match status" value="1"/>
</dbReference>
<evidence type="ECO:0000256" key="10">
    <source>
        <dbReference type="RuleBase" id="RU364006"/>
    </source>
</evidence>
<dbReference type="PANTHER" id="PTHR11644">
    <property type="entry name" value="CYTIDINE DEAMINASE"/>
    <property type="match status" value="1"/>
</dbReference>
<dbReference type="Pfam" id="PF00383">
    <property type="entry name" value="dCMP_cyt_deam_1"/>
    <property type="match status" value="1"/>
</dbReference>
<comment type="cofactor">
    <cofactor evidence="1 10">
        <name>Zn(2+)</name>
        <dbReference type="ChEBI" id="CHEBI:29105"/>
    </cofactor>
</comment>
<evidence type="ECO:0000313" key="13">
    <source>
        <dbReference type="RefSeq" id="XP_006819514.1"/>
    </source>
</evidence>
<comment type="catalytic activity">
    <reaction evidence="9 10">
        <text>cytidine + H2O + H(+) = uridine + NH4(+)</text>
        <dbReference type="Rhea" id="RHEA:16069"/>
        <dbReference type="ChEBI" id="CHEBI:15377"/>
        <dbReference type="ChEBI" id="CHEBI:15378"/>
        <dbReference type="ChEBI" id="CHEBI:16704"/>
        <dbReference type="ChEBI" id="CHEBI:17562"/>
        <dbReference type="ChEBI" id="CHEBI:28938"/>
        <dbReference type="EC" id="3.5.4.5"/>
    </reaction>
</comment>
<dbReference type="InterPro" id="IPR006262">
    <property type="entry name" value="Cyt_deam_tetra"/>
</dbReference>
<evidence type="ECO:0000256" key="7">
    <source>
        <dbReference type="ARBA" id="ARBA00022833"/>
    </source>
</evidence>
<dbReference type="EC" id="3.5.4.5" evidence="4 10"/>
<comment type="catalytic activity">
    <reaction evidence="10">
        <text>2'-deoxycytidine + H2O + H(+) = 2'-deoxyuridine + NH4(+)</text>
        <dbReference type="Rhea" id="RHEA:13433"/>
        <dbReference type="ChEBI" id="CHEBI:15377"/>
        <dbReference type="ChEBI" id="CHEBI:15378"/>
        <dbReference type="ChEBI" id="CHEBI:15698"/>
        <dbReference type="ChEBI" id="CHEBI:16450"/>
        <dbReference type="ChEBI" id="CHEBI:28938"/>
        <dbReference type="EC" id="3.5.4.5"/>
    </reaction>
</comment>
<dbReference type="NCBIfam" id="NF004064">
    <property type="entry name" value="PRK05578.1"/>
    <property type="match status" value="1"/>
</dbReference>
<evidence type="ECO:0000256" key="1">
    <source>
        <dbReference type="ARBA" id="ARBA00001947"/>
    </source>
</evidence>
<proteinExistence type="inferred from homology"/>
<evidence type="ECO:0000256" key="4">
    <source>
        <dbReference type="ARBA" id="ARBA00012783"/>
    </source>
</evidence>
<evidence type="ECO:0000256" key="3">
    <source>
        <dbReference type="ARBA" id="ARBA00006576"/>
    </source>
</evidence>
<dbReference type="Gene3D" id="3.40.140.10">
    <property type="entry name" value="Cytidine Deaminase, domain 2"/>
    <property type="match status" value="1"/>
</dbReference>
<evidence type="ECO:0000313" key="12">
    <source>
        <dbReference type="Proteomes" id="UP000694865"/>
    </source>
</evidence>
<dbReference type="PANTHER" id="PTHR11644:SF2">
    <property type="entry name" value="CYTIDINE DEAMINASE"/>
    <property type="match status" value="1"/>
</dbReference>
<keyword evidence="12" id="KW-1185">Reference proteome</keyword>
<organism evidence="12 13">
    <name type="scientific">Saccoglossus kowalevskii</name>
    <name type="common">Acorn worm</name>
    <dbReference type="NCBI Taxonomy" id="10224"/>
    <lineage>
        <taxon>Eukaryota</taxon>
        <taxon>Metazoa</taxon>
        <taxon>Hemichordata</taxon>
        <taxon>Enteropneusta</taxon>
        <taxon>Harrimaniidae</taxon>
        <taxon>Saccoglossus</taxon>
    </lineage>
</organism>
<keyword evidence="5 10" id="KW-0479">Metal-binding</keyword>
<dbReference type="GeneID" id="102806530"/>
<keyword evidence="6 10" id="KW-0378">Hydrolase</keyword>
<dbReference type="InterPro" id="IPR016192">
    <property type="entry name" value="APOBEC/CMP_deaminase_Zn-bd"/>
</dbReference>
<evidence type="ECO:0000256" key="8">
    <source>
        <dbReference type="ARBA" id="ARBA00032005"/>
    </source>
</evidence>
<keyword evidence="7 10" id="KW-0862">Zinc</keyword>
<comment type="similarity">
    <text evidence="3 10">Belongs to the cytidine and deoxycytidylate deaminase family.</text>
</comment>
<dbReference type="InterPro" id="IPR050202">
    <property type="entry name" value="Cyt/Deoxycyt_deaminase"/>
</dbReference>
<dbReference type="SUPFAM" id="SSF53927">
    <property type="entry name" value="Cytidine deaminase-like"/>
    <property type="match status" value="1"/>
</dbReference>
<dbReference type="CDD" id="cd01283">
    <property type="entry name" value="cytidine_deaminase"/>
    <property type="match status" value="1"/>
</dbReference>
<dbReference type="InterPro" id="IPR002125">
    <property type="entry name" value="CMP_dCMP_dom"/>
</dbReference>
<sequence length="138" mass="15522">MATLVELIELSHKAKEKAYSPYSNFRVGCALITKDGKIFTGCNVENVSFGLSICAERTTLVKAVSEGYQQFDKMVIASDLKNQVISPCGACRQFMVEFGDYDVYLTKPDKTYEKMSSYELLPKTVIPTHFLNEEKINV</sequence>
<gene>
    <name evidence="13" type="primary">LOC102806530</name>
</gene>
<protein>
    <recommendedName>
        <fullName evidence="4 10">Cytidine deaminase</fullName>
        <ecNumber evidence="4 10">3.5.4.5</ecNumber>
    </recommendedName>
    <alternativeName>
        <fullName evidence="8 10">Cytidine aminohydrolase</fullName>
    </alternativeName>
</protein>
<feature type="domain" description="CMP/dCMP-type deaminase" evidence="11">
    <location>
        <begin position="2"/>
        <end position="128"/>
    </location>
</feature>
<evidence type="ECO:0000259" key="11">
    <source>
        <dbReference type="PROSITE" id="PS51747"/>
    </source>
</evidence>
<evidence type="ECO:0000256" key="2">
    <source>
        <dbReference type="ARBA" id="ARBA00003949"/>
    </source>
</evidence>
<evidence type="ECO:0000256" key="9">
    <source>
        <dbReference type="ARBA" id="ARBA00049558"/>
    </source>
</evidence>
<name>A0ABM0MHM3_SACKO</name>
<evidence type="ECO:0000256" key="6">
    <source>
        <dbReference type="ARBA" id="ARBA00022801"/>
    </source>
</evidence>
<reference evidence="13" key="1">
    <citation type="submission" date="2025-08" db="UniProtKB">
        <authorList>
            <consortium name="RefSeq"/>
        </authorList>
    </citation>
    <scope>IDENTIFICATION</scope>
    <source>
        <tissue evidence="13">Testes</tissue>
    </source>
</reference>
<dbReference type="InterPro" id="IPR016193">
    <property type="entry name" value="Cytidine_deaminase-like"/>
</dbReference>
<accession>A0ABM0MHM3</accession>
<dbReference type="PROSITE" id="PS51747">
    <property type="entry name" value="CYT_DCMP_DEAMINASES_2"/>
    <property type="match status" value="1"/>
</dbReference>
<dbReference type="Proteomes" id="UP000694865">
    <property type="component" value="Unplaced"/>
</dbReference>
<dbReference type="RefSeq" id="XP_006819514.1">
    <property type="nucleotide sequence ID" value="XM_006819451.1"/>
</dbReference>
<evidence type="ECO:0000256" key="5">
    <source>
        <dbReference type="ARBA" id="ARBA00022723"/>
    </source>
</evidence>
<comment type="function">
    <text evidence="2 10">This enzyme scavenges exogenous and endogenous cytidine and 2'-deoxycytidine for UMP synthesis.</text>
</comment>
<dbReference type="PROSITE" id="PS00903">
    <property type="entry name" value="CYT_DCMP_DEAMINASES_1"/>
    <property type="match status" value="1"/>
</dbReference>